<reference evidence="7" key="1">
    <citation type="submission" date="2017-06" db="EMBL/GenBank/DDBJ databases">
        <authorList>
            <person name="Cremers G."/>
        </authorList>
    </citation>
    <scope>NUCLEOTIDE SEQUENCE [LARGE SCALE GENOMIC DNA]</scope>
</reference>
<gene>
    <name evidence="6" type="ORF">MNV_1250032</name>
</gene>
<dbReference type="SUPFAM" id="SSF51182">
    <property type="entry name" value="RmlC-like cupins"/>
    <property type="match status" value="1"/>
</dbReference>
<evidence type="ECO:0000256" key="3">
    <source>
        <dbReference type="ARBA" id="ARBA00022964"/>
    </source>
</evidence>
<evidence type="ECO:0000256" key="2">
    <source>
        <dbReference type="ARBA" id="ARBA00022723"/>
    </source>
</evidence>
<keyword evidence="3 6" id="KW-0223">Dioxygenase</keyword>
<dbReference type="GO" id="GO:0016702">
    <property type="term" value="F:oxidoreductase activity, acting on single donors with incorporation of molecular oxygen, incorporation of two atoms of oxygen"/>
    <property type="evidence" value="ECO:0007669"/>
    <property type="project" value="InterPro"/>
</dbReference>
<organism evidence="6 7">
    <name type="scientific">Candidatus Methanoperedens nitratireducens</name>
    <dbReference type="NCBI Taxonomy" id="1392998"/>
    <lineage>
        <taxon>Archaea</taxon>
        <taxon>Methanobacteriati</taxon>
        <taxon>Methanobacteriota</taxon>
        <taxon>Stenosarchaea group</taxon>
        <taxon>Methanomicrobia</taxon>
        <taxon>Methanosarcinales</taxon>
        <taxon>ANME-2 cluster</taxon>
        <taxon>Candidatus Methanoperedentaceae</taxon>
        <taxon>Candidatus Methanoperedens</taxon>
    </lineage>
</organism>
<sequence>MMQQNKAQLNQFINDMEATIRKYAMESEILQRAKPLLEELLRSPDSMPQESFKPRKDRFANNLIYMPSDKIFSVIGGVFLPGQATPIHDHLTWALIGIYEGMERESYYRRIDDGSNPKVAVIKKAGERINKKGHVTVLGKDGIHRIENVSDKPSLSVHVYGLDIGNTQRNAYNPVTGEIGNFVSGYDSV</sequence>
<dbReference type="Proteomes" id="UP000218615">
    <property type="component" value="Unassembled WGS sequence"/>
</dbReference>
<evidence type="ECO:0000256" key="1">
    <source>
        <dbReference type="ARBA" id="ARBA00006622"/>
    </source>
</evidence>
<dbReference type="OrthoDB" id="194516at2157"/>
<dbReference type="AlphaFoldDB" id="A0A284VK93"/>
<dbReference type="Gene3D" id="2.60.120.10">
    <property type="entry name" value="Jelly Rolls"/>
    <property type="match status" value="1"/>
</dbReference>
<evidence type="ECO:0000256" key="5">
    <source>
        <dbReference type="ARBA" id="ARBA00023004"/>
    </source>
</evidence>
<keyword evidence="5" id="KW-0408">Iron</keyword>
<accession>A0A284VK93</accession>
<proteinExistence type="inferred from homology"/>
<dbReference type="GO" id="GO:0008198">
    <property type="term" value="F:ferrous iron binding"/>
    <property type="evidence" value="ECO:0007669"/>
    <property type="project" value="TreeGrafter"/>
</dbReference>
<dbReference type="PANTHER" id="PTHR12918:SF1">
    <property type="entry name" value="CYSTEINE DIOXYGENASE TYPE 1"/>
    <property type="match status" value="1"/>
</dbReference>
<dbReference type="InterPro" id="IPR011051">
    <property type="entry name" value="RmlC_Cupin_sf"/>
</dbReference>
<evidence type="ECO:0000313" key="6">
    <source>
        <dbReference type="EMBL" id="SNQ59652.1"/>
    </source>
</evidence>
<keyword evidence="4" id="KW-0560">Oxidoreductase</keyword>
<evidence type="ECO:0000256" key="4">
    <source>
        <dbReference type="ARBA" id="ARBA00023002"/>
    </source>
</evidence>
<protein>
    <submittedName>
        <fullName evidence="6">Putative Cysteine dioxygenase type I</fullName>
    </submittedName>
</protein>
<dbReference type="Pfam" id="PF05995">
    <property type="entry name" value="CDO_I"/>
    <property type="match status" value="1"/>
</dbReference>
<dbReference type="EMBL" id="FZMP01000030">
    <property type="protein sequence ID" value="SNQ59652.1"/>
    <property type="molecule type" value="Genomic_DNA"/>
</dbReference>
<dbReference type="CDD" id="cd10548">
    <property type="entry name" value="cupin_CDO"/>
    <property type="match status" value="1"/>
</dbReference>
<comment type="similarity">
    <text evidence="1">Belongs to the cysteine dioxygenase family.</text>
</comment>
<evidence type="ECO:0000313" key="7">
    <source>
        <dbReference type="Proteomes" id="UP000218615"/>
    </source>
</evidence>
<keyword evidence="7" id="KW-1185">Reference proteome</keyword>
<dbReference type="InterPro" id="IPR010300">
    <property type="entry name" value="CDO_1"/>
</dbReference>
<dbReference type="InterPro" id="IPR014710">
    <property type="entry name" value="RmlC-like_jellyroll"/>
</dbReference>
<name>A0A284VK93_9EURY</name>
<dbReference type="PANTHER" id="PTHR12918">
    <property type="entry name" value="CYSTEINE DIOXYGENASE"/>
    <property type="match status" value="1"/>
</dbReference>
<keyword evidence="2" id="KW-0479">Metal-binding</keyword>
<dbReference type="RefSeq" id="WP_096203988.1">
    <property type="nucleotide sequence ID" value="NZ_FZMP01000030.1"/>
</dbReference>